<dbReference type="RefSeq" id="WP_012406453.1">
    <property type="nucleotide sequence ID" value="NZ_JAKUCO010000094.1"/>
</dbReference>
<feature type="domain" description="Imm33-like" evidence="1">
    <location>
        <begin position="99"/>
        <end position="190"/>
    </location>
</feature>
<proteinExistence type="predicted"/>
<gene>
    <name evidence="2" type="ORF">VOI32_38400</name>
</gene>
<evidence type="ECO:0000259" key="1">
    <source>
        <dbReference type="Pfam" id="PF24719"/>
    </source>
</evidence>
<accession>A0ABV0ECC1</accession>
<keyword evidence="3" id="KW-1185">Reference proteome</keyword>
<dbReference type="InterPro" id="IPR056509">
    <property type="entry name" value="Imm33-like"/>
</dbReference>
<dbReference type="Proteomes" id="UP001462961">
    <property type="component" value="Unassembled WGS sequence"/>
</dbReference>
<dbReference type="EMBL" id="JAYLVJ010000087">
    <property type="protein sequence ID" value="MEO1759725.1"/>
    <property type="molecule type" value="Genomic_DNA"/>
</dbReference>
<organism evidence="2 3">
    <name type="scientific">Paraburkholderia caribensis</name>
    <dbReference type="NCBI Taxonomy" id="75105"/>
    <lineage>
        <taxon>Bacteria</taxon>
        <taxon>Pseudomonadati</taxon>
        <taxon>Pseudomonadota</taxon>
        <taxon>Betaproteobacteria</taxon>
        <taxon>Burkholderiales</taxon>
        <taxon>Burkholderiaceae</taxon>
        <taxon>Paraburkholderia</taxon>
    </lineage>
</organism>
<comment type="caution">
    <text evidence="2">The sequence shown here is derived from an EMBL/GenBank/DDBJ whole genome shotgun (WGS) entry which is preliminary data.</text>
</comment>
<evidence type="ECO:0000313" key="3">
    <source>
        <dbReference type="Proteomes" id="UP001462961"/>
    </source>
</evidence>
<name>A0ABV0ECC1_9BURK</name>
<reference evidence="2 3" key="1">
    <citation type="submission" date="2024-01" db="EMBL/GenBank/DDBJ databases">
        <title>The diversity of rhizobia nodulating Mimosa spp. in eleven states of Brazil covering several biomes is determined by host plant, location, and edaphic factors.</title>
        <authorList>
            <person name="Rouws L."/>
            <person name="Barauna A."/>
            <person name="Beukes C."/>
            <person name="De Faria S.M."/>
            <person name="Gross E."/>
            <person name="Dos Reis Junior F.B."/>
            <person name="Simon M."/>
            <person name="Maluk M."/>
            <person name="Odee D.W."/>
            <person name="Kenicer G."/>
            <person name="Young J.P.W."/>
            <person name="Reis V.M."/>
            <person name="Zilli J."/>
            <person name="James E.K."/>
        </authorList>
    </citation>
    <scope>NUCLEOTIDE SEQUENCE [LARGE SCALE GENOMIC DNA]</scope>
    <source>
        <strain evidence="2 3">JHI1651</strain>
    </source>
</reference>
<protein>
    <recommendedName>
        <fullName evidence="1">Imm33-like domain-containing protein</fullName>
    </recommendedName>
</protein>
<dbReference type="Pfam" id="PF24719">
    <property type="entry name" value="Imm33-like"/>
    <property type="match status" value="1"/>
</dbReference>
<sequence length="215" mass="23442">MTSTEMKSNFQGQSGHPNIVVSMPSGPEFGAKSILSYFEDAVSQGTVFRAGETVQVGWMMLMLKSTEGGELDVWEPRFGEIPIVWERGASKTYRQLIVQKSVAELVGAEPAFPSLRQSGVISPDFMASKDFQMFRDQPTGTDSGWLFTTEQNVSSDGRLASLFEVASKRPEIIPFLALPAASSVVLKDGQVNISYGKKVVGSDSSDLLRRLPGRP</sequence>
<evidence type="ECO:0000313" key="2">
    <source>
        <dbReference type="EMBL" id="MEO1759725.1"/>
    </source>
</evidence>